<evidence type="ECO:0000256" key="4">
    <source>
        <dbReference type="ARBA" id="ARBA00022490"/>
    </source>
</evidence>
<dbReference type="GO" id="GO:0000467">
    <property type="term" value="P:exonucleolytic trimming to generate mature 3'-end of 5.8S rRNA from tricistronic rRNA transcript (SSU-rRNA, 5.8S rRNA, LSU-rRNA)"/>
    <property type="evidence" value="ECO:0007669"/>
    <property type="project" value="TreeGrafter"/>
</dbReference>
<keyword evidence="5" id="KW-0694">RNA-binding</keyword>
<dbReference type="InterPro" id="IPR050590">
    <property type="entry name" value="Exosome_comp_Rrp42_subfam"/>
</dbReference>
<evidence type="ECO:0000256" key="5">
    <source>
        <dbReference type="ARBA" id="ARBA00022884"/>
    </source>
</evidence>
<dbReference type="InterPro" id="IPR033100">
    <property type="entry name" value="Rrp45"/>
</dbReference>
<dbReference type="SUPFAM" id="SSF55666">
    <property type="entry name" value="Ribonuclease PH domain 2-like"/>
    <property type="match status" value="1"/>
</dbReference>
<dbReference type="GO" id="GO:0000177">
    <property type="term" value="C:cytoplasmic exosome (RNase complex)"/>
    <property type="evidence" value="ECO:0007669"/>
    <property type="project" value="TreeGrafter"/>
</dbReference>
<feature type="compositionally biased region" description="Low complexity" evidence="7">
    <location>
        <begin position="288"/>
        <end position="297"/>
    </location>
</feature>
<dbReference type="InterPro" id="IPR001247">
    <property type="entry name" value="ExoRNase_PH_dom1"/>
</dbReference>
<dbReference type="GO" id="GO:0071028">
    <property type="term" value="P:nuclear mRNA surveillance"/>
    <property type="evidence" value="ECO:0007669"/>
    <property type="project" value="TreeGrafter"/>
</dbReference>
<organism evidence="10 11">
    <name type="scientific">Diacronema lutheri</name>
    <name type="common">Unicellular marine alga</name>
    <name type="synonym">Monochrysis lutheri</name>
    <dbReference type="NCBI Taxonomy" id="2081491"/>
    <lineage>
        <taxon>Eukaryota</taxon>
        <taxon>Haptista</taxon>
        <taxon>Haptophyta</taxon>
        <taxon>Pavlovophyceae</taxon>
        <taxon>Pavlovales</taxon>
        <taxon>Pavlovaceae</taxon>
        <taxon>Diacronema</taxon>
    </lineage>
</organism>
<keyword evidence="11" id="KW-1185">Reference proteome</keyword>
<dbReference type="OMA" id="TQHESKL"/>
<reference evidence="10" key="1">
    <citation type="submission" date="2021-05" db="EMBL/GenBank/DDBJ databases">
        <title>The genome of the haptophyte Pavlova lutheri (Diacronema luteri, Pavlovales) - a model for lipid biosynthesis in eukaryotic algae.</title>
        <authorList>
            <person name="Hulatt C.J."/>
            <person name="Posewitz M.C."/>
        </authorList>
    </citation>
    <scope>NUCLEOTIDE SEQUENCE</scope>
    <source>
        <strain evidence="10">NIVA-4/92</strain>
    </source>
</reference>
<evidence type="ECO:0000259" key="9">
    <source>
        <dbReference type="Pfam" id="PF03725"/>
    </source>
</evidence>
<evidence type="ECO:0008006" key="12">
    <source>
        <dbReference type="Google" id="ProtNLM"/>
    </source>
</evidence>
<dbReference type="GO" id="GO:0071035">
    <property type="term" value="P:nuclear polyadenylation-dependent rRNA catabolic process"/>
    <property type="evidence" value="ECO:0007669"/>
    <property type="project" value="TreeGrafter"/>
</dbReference>
<protein>
    <recommendedName>
        <fullName evidence="12">Ribosomal RNA-processing protein 43</fullName>
    </recommendedName>
</protein>
<evidence type="ECO:0000313" key="11">
    <source>
        <dbReference type="Proteomes" id="UP000751190"/>
    </source>
</evidence>
<evidence type="ECO:0000256" key="6">
    <source>
        <dbReference type="ARBA" id="ARBA00023242"/>
    </source>
</evidence>
<dbReference type="GO" id="GO:0035925">
    <property type="term" value="F:mRNA 3'-UTR AU-rich region binding"/>
    <property type="evidence" value="ECO:0007669"/>
    <property type="project" value="TreeGrafter"/>
</dbReference>
<keyword evidence="6" id="KW-0539">Nucleus</keyword>
<evidence type="ECO:0000259" key="8">
    <source>
        <dbReference type="Pfam" id="PF01138"/>
    </source>
</evidence>
<feature type="region of interest" description="Disordered" evidence="7">
    <location>
        <begin position="286"/>
        <end position="310"/>
    </location>
</feature>
<dbReference type="Gene3D" id="3.30.230.70">
    <property type="entry name" value="GHMP Kinase, N-terminal domain"/>
    <property type="match status" value="1"/>
</dbReference>
<name>A0A8J5X840_DIALT</name>
<dbReference type="GO" id="GO:0034475">
    <property type="term" value="P:U4 snRNA 3'-end processing"/>
    <property type="evidence" value="ECO:0007669"/>
    <property type="project" value="TreeGrafter"/>
</dbReference>
<dbReference type="GO" id="GO:0016075">
    <property type="term" value="P:rRNA catabolic process"/>
    <property type="evidence" value="ECO:0007669"/>
    <property type="project" value="TreeGrafter"/>
</dbReference>
<evidence type="ECO:0000256" key="3">
    <source>
        <dbReference type="ARBA" id="ARBA00006678"/>
    </source>
</evidence>
<dbReference type="EMBL" id="JAGTXO010000056">
    <property type="protein sequence ID" value="KAG8458190.1"/>
    <property type="molecule type" value="Genomic_DNA"/>
</dbReference>
<dbReference type="SUPFAM" id="SSF54211">
    <property type="entry name" value="Ribosomal protein S5 domain 2-like"/>
    <property type="match status" value="1"/>
</dbReference>
<evidence type="ECO:0000256" key="2">
    <source>
        <dbReference type="ARBA" id="ARBA00004496"/>
    </source>
</evidence>
<evidence type="ECO:0000313" key="10">
    <source>
        <dbReference type="EMBL" id="KAG8458190.1"/>
    </source>
</evidence>
<proteinExistence type="inferred from homology"/>
<dbReference type="InterPro" id="IPR020568">
    <property type="entry name" value="Ribosomal_Su5_D2-typ_SF"/>
</dbReference>
<dbReference type="PANTHER" id="PTHR11097:SF14">
    <property type="entry name" value="EXOSOME COMPLEX COMPONENT RRP45"/>
    <property type="match status" value="1"/>
</dbReference>
<dbReference type="GO" id="GO:0034476">
    <property type="term" value="P:U5 snRNA 3'-end processing"/>
    <property type="evidence" value="ECO:0007669"/>
    <property type="project" value="TreeGrafter"/>
</dbReference>
<feature type="domain" description="Exoribonuclease phosphorolytic" evidence="8">
    <location>
        <begin position="35"/>
        <end position="166"/>
    </location>
</feature>
<dbReference type="PANTHER" id="PTHR11097">
    <property type="entry name" value="EXOSOME COMPLEX EXONUCLEASE RIBOSOMAL RNA PROCESSING PROTEIN"/>
    <property type="match status" value="1"/>
</dbReference>
<keyword evidence="4" id="KW-0963">Cytoplasm</keyword>
<dbReference type="CDD" id="cd11368">
    <property type="entry name" value="RNase_PH_RRP45"/>
    <property type="match status" value="1"/>
</dbReference>
<comment type="subcellular location">
    <subcellularLocation>
        <location evidence="2">Cytoplasm</location>
    </subcellularLocation>
    <subcellularLocation>
        <location evidence="1">Nucleus</location>
    </subcellularLocation>
</comment>
<dbReference type="GO" id="GO:0000176">
    <property type="term" value="C:nuclear exosome (RNase complex)"/>
    <property type="evidence" value="ECO:0007669"/>
    <property type="project" value="TreeGrafter"/>
</dbReference>
<dbReference type="Pfam" id="PF03725">
    <property type="entry name" value="RNase_PH_C"/>
    <property type="match status" value="1"/>
</dbReference>
<gene>
    <name evidence="10" type="ORF">KFE25_011721</name>
</gene>
<dbReference type="InterPro" id="IPR015847">
    <property type="entry name" value="ExoRNase_PH_dom2"/>
</dbReference>
<dbReference type="GO" id="GO:0071038">
    <property type="term" value="P:TRAMP-dependent tRNA surveillance pathway"/>
    <property type="evidence" value="ECO:0007669"/>
    <property type="project" value="TreeGrafter"/>
</dbReference>
<dbReference type="OrthoDB" id="10264038at2759"/>
<comment type="similarity">
    <text evidence="3">Belongs to the RNase PH family.</text>
</comment>
<evidence type="ECO:0000256" key="7">
    <source>
        <dbReference type="SAM" id="MobiDB-lite"/>
    </source>
</evidence>
<dbReference type="Pfam" id="PF01138">
    <property type="entry name" value="RNase_PH"/>
    <property type="match status" value="1"/>
</dbReference>
<dbReference type="InterPro" id="IPR036345">
    <property type="entry name" value="ExoRNase_PH_dom2_sf"/>
</dbReference>
<evidence type="ECO:0000256" key="1">
    <source>
        <dbReference type="ARBA" id="ARBA00004123"/>
    </source>
</evidence>
<accession>A0A8J5X840</accession>
<dbReference type="InterPro" id="IPR027408">
    <property type="entry name" value="PNPase/RNase_PH_dom_sf"/>
</dbReference>
<dbReference type="GO" id="GO:0034473">
    <property type="term" value="P:U1 snRNA 3'-end processing"/>
    <property type="evidence" value="ECO:0007669"/>
    <property type="project" value="TreeGrafter"/>
</dbReference>
<comment type="caution">
    <text evidence="10">The sequence shown here is derived from an EMBL/GenBank/DDBJ whole genome shotgun (WGS) entry which is preliminary data.</text>
</comment>
<dbReference type="AlphaFoldDB" id="A0A8J5X840"/>
<sequence>MQRPTHEIVSLSERAFLLGALAEGLRGDGRGVLDMRPVHIRLGPSSGAAEATLGDTRALARVSAELVEPFADRPTEGSFAMSVELSPMASGAFEPGRPSPEAIALSRVVERAIVKSNAIDLEALCVLPAKHVWAVRCDVTVVDHCGNLLDVCALAAAAALRHFRRPYVRVLHSEQGEATSVEVCAADVEEPEHLALRHMPLALSFALIAEDGFSTPLALLDGSEREEAIASGSLSVVLNQQGELCALHKSGGVPVGAEQIRECVQAAQLKFRALAKALDEVLNEAKKSLASSAPPSARTGEAATRQPPSR</sequence>
<dbReference type="Proteomes" id="UP000751190">
    <property type="component" value="Unassembled WGS sequence"/>
</dbReference>
<feature type="domain" description="Exoribonuclease phosphorolytic" evidence="9">
    <location>
        <begin position="198"/>
        <end position="268"/>
    </location>
</feature>